<comment type="caution">
    <text evidence="2">The sequence shown here is derived from an EMBL/GenBank/DDBJ whole genome shotgun (WGS) entry which is preliminary data.</text>
</comment>
<feature type="compositionally biased region" description="Basic and acidic residues" evidence="1">
    <location>
        <begin position="1"/>
        <end position="18"/>
    </location>
</feature>
<evidence type="ECO:0000313" key="2">
    <source>
        <dbReference type="EMBL" id="PHQ31448.1"/>
    </source>
</evidence>
<gene>
    <name evidence="2" type="ORF">CEE69_31070</name>
</gene>
<evidence type="ECO:0000256" key="1">
    <source>
        <dbReference type="SAM" id="MobiDB-lite"/>
    </source>
</evidence>
<name>A0A2G1VXE1_9BACT</name>
<feature type="region of interest" description="Disordered" evidence="1">
    <location>
        <begin position="1"/>
        <end position="56"/>
    </location>
</feature>
<dbReference type="AlphaFoldDB" id="A0A2G1VXE1"/>
<keyword evidence="3" id="KW-1185">Reference proteome</keyword>
<reference evidence="2 3" key="1">
    <citation type="submission" date="2017-06" db="EMBL/GenBank/DDBJ databases">
        <title>Description of Rhodopirellula bahusiensis sp. nov.</title>
        <authorList>
            <person name="Kizina J."/>
            <person name="Harder J."/>
        </authorList>
    </citation>
    <scope>NUCLEOTIDE SEQUENCE [LARGE SCALE GENOMIC DNA]</scope>
    <source>
        <strain evidence="2 3">SWK21</strain>
    </source>
</reference>
<dbReference type="AntiFam" id="ANF00276">
    <property type="entry name" value="Spurious ORF (formerly PSRT domain)"/>
</dbReference>
<dbReference type="Proteomes" id="UP000225740">
    <property type="component" value="Unassembled WGS sequence"/>
</dbReference>
<proteinExistence type="predicted"/>
<dbReference type="EMBL" id="NIZW01000050">
    <property type="protein sequence ID" value="PHQ31448.1"/>
    <property type="molecule type" value="Genomic_DNA"/>
</dbReference>
<protein>
    <submittedName>
        <fullName evidence="2">Uncharacterized protein</fullName>
    </submittedName>
</protein>
<organism evidence="2 3">
    <name type="scientific">Rhodopirellula bahusiensis</name>
    <dbReference type="NCBI Taxonomy" id="2014065"/>
    <lineage>
        <taxon>Bacteria</taxon>
        <taxon>Pseudomonadati</taxon>
        <taxon>Planctomycetota</taxon>
        <taxon>Planctomycetia</taxon>
        <taxon>Pirellulales</taxon>
        <taxon>Pirellulaceae</taxon>
        <taxon>Rhodopirellula</taxon>
    </lineage>
</organism>
<accession>A0A2G1VXE1</accession>
<sequence>MKLHDLRSWGGPECERSARIPGRGVSAVSHARPSPSRTPERRRSTSPQTSFRERCAVCKSAEKRHLKTARPQRGGVRGRC</sequence>
<evidence type="ECO:0000313" key="3">
    <source>
        <dbReference type="Proteomes" id="UP000225740"/>
    </source>
</evidence>